<organism evidence="2 3">
    <name type="scientific">Shewanella piezotolerans (strain WP3 / JCM 13877)</name>
    <dbReference type="NCBI Taxonomy" id="225849"/>
    <lineage>
        <taxon>Bacteria</taxon>
        <taxon>Pseudomonadati</taxon>
        <taxon>Pseudomonadota</taxon>
        <taxon>Gammaproteobacteria</taxon>
        <taxon>Alteromonadales</taxon>
        <taxon>Shewanellaceae</taxon>
        <taxon>Shewanella</taxon>
    </lineage>
</organism>
<dbReference type="HOGENOM" id="CLU_3011823_0_0_6"/>
<dbReference type="RefSeq" id="WP_020911580.1">
    <property type="nucleotide sequence ID" value="NC_011566.1"/>
</dbReference>
<dbReference type="AlphaFoldDB" id="B8CKM6"/>
<evidence type="ECO:0000256" key="1">
    <source>
        <dbReference type="SAM" id="Phobius"/>
    </source>
</evidence>
<dbReference type="STRING" id="225849.swp_1416"/>
<evidence type="ECO:0000313" key="3">
    <source>
        <dbReference type="Proteomes" id="UP000000753"/>
    </source>
</evidence>
<name>B8CKM6_SHEPW</name>
<proteinExistence type="predicted"/>
<protein>
    <submittedName>
        <fullName evidence="2">Uncharacterized protein</fullName>
    </submittedName>
</protein>
<evidence type="ECO:0000313" key="2">
    <source>
        <dbReference type="EMBL" id="ACJ28202.1"/>
    </source>
</evidence>
<keyword evidence="1" id="KW-0812">Transmembrane</keyword>
<dbReference type="KEGG" id="swp:swp_1416"/>
<keyword evidence="3" id="KW-1185">Reference proteome</keyword>
<keyword evidence="1" id="KW-0472">Membrane</keyword>
<dbReference type="Proteomes" id="UP000000753">
    <property type="component" value="Chromosome"/>
</dbReference>
<dbReference type="EMBL" id="CP000472">
    <property type="protein sequence ID" value="ACJ28202.1"/>
    <property type="molecule type" value="Genomic_DNA"/>
</dbReference>
<sequence length="56" mass="6364">MSQESAVINAKPTLAAPIKEYGFNTPQRFFVGYTLAVLVDLTVLNLFNEFWQYIHG</sequence>
<keyword evidence="1" id="KW-1133">Transmembrane helix</keyword>
<gene>
    <name evidence="2" type="ordered locus">swp_1416</name>
</gene>
<accession>B8CKM6</accession>
<feature type="transmembrane region" description="Helical" evidence="1">
    <location>
        <begin position="29"/>
        <end position="47"/>
    </location>
</feature>
<reference evidence="2 3" key="1">
    <citation type="journal article" date="2008" name="PLoS ONE">
        <title>Environmental adaptation: genomic analysis of the piezotolerant and psychrotolerant deep-sea iron reducing bacterium Shewanella piezotolerans WP3.</title>
        <authorList>
            <person name="Wang F."/>
            <person name="Wang J."/>
            <person name="Jian H."/>
            <person name="Zhang B."/>
            <person name="Li S."/>
            <person name="Wang F."/>
            <person name="Zeng X."/>
            <person name="Gao L."/>
            <person name="Bartlett D.H."/>
            <person name="Yu J."/>
            <person name="Hu S."/>
            <person name="Xiao X."/>
        </authorList>
    </citation>
    <scope>NUCLEOTIDE SEQUENCE [LARGE SCALE GENOMIC DNA]</scope>
    <source>
        <strain evidence="3">WP3 / JCM 13877</strain>
    </source>
</reference>